<organism evidence="1 2">
    <name type="scientific">Brachionus plicatilis</name>
    <name type="common">Marine rotifer</name>
    <name type="synonym">Brachionus muelleri</name>
    <dbReference type="NCBI Taxonomy" id="10195"/>
    <lineage>
        <taxon>Eukaryota</taxon>
        <taxon>Metazoa</taxon>
        <taxon>Spiralia</taxon>
        <taxon>Gnathifera</taxon>
        <taxon>Rotifera</taxon>
        <taxon>Eurotatoria</taxon>
        <taxon>Monogononta</taxon>
        <taxon>Pseudotrocha</taxon>
        <taxon>Ploima</taxon>
        <taxon>Brachionidae</taxon>
        <taxon>Brachionus</taxon>
    </lineage>
</organism>
<dbReference type="EMBL" id="REGN01009598">
    <property type="protein sequence ID" value="RNA00816.1"/>
    <property type="molecule type" value="Genomic_DNA"/>
</dbReference>
<proteinExistence type="predicted"/>
<gene>
    <name evidence="1" type="ORF">BpHYR1_029906</name>
</gene>
<reference evidence="1 2" key="1">
    <citation type="journal article" date="2018" name="Sci. Rep.">
        <title>Genomic signatures of local adaptation to the degree of environmental predictability in rotifers.</title>
        <authorList>
            <person name="Franch-Gras L."/>
            <person name="Hahn C."/>
            <person name="Garcia-Roger E.M."/>
            <person name="Carmona M.J."/>
            <person name="Serra M."/>
            <person name="Gomez A."/>
        </authorList>
    </citation>
    <scope>NUCLEOTIDE SEQUENCE [LARGE SCALE GENOMIC DNA]</scope>
    <source>
        <strain evidence="1">HYR1</strain>
    </source>
</reference>
<sequence>MTDSPIRLRNRAILRISLIKLYEGDKKEIIFSKTKKNKLKINQAQVYCYFLNYMEFKYKLNKNCSFFDKLKLKL</sequence>
<keyword evidence="2" id="KW-1185">Reference proteome</keyword>
<accession>A0A3M7PNV6</accession>
<protein>
    <submittedName>
        <fullName evidence="1">Uncharacterized protein</fullName>
    </submittedName>
</protein>
<evidence type="ECO:0000313" key="1">
    <source>
        <dbReference type="EMBL" id="RNA00816.1"/>
    </source>
</evidence>
<dbReference type="AlphaFoldDB" id="A0A3M7PNV6"/>
<feature type="non-terminal residue" evidence="1">
    <location>
        <position position="74"/>
    </location>
</feature>
<dbReference type="Proteomes" id="UP000276133">
    <property type="component" value="Unassembled WGS sequence"/>
</dbReference>
<name>A0A3M7PNV6_BRAPC</name>
<comment type="caution">
    <text evidence="1">The sequence shown here is derived from an EMBL/GenBank/DDBJ whole genome shotgun (WGS) entry which is preliminary data.</text>
</comment>
<evidence type="ECO:0000313" key="2">
    <source>
        <dbReference type="Proteomes" id="UP000276133"/>
    </source>
</evidence>